<protein>
    <recommendedName>
        <fullName evidence="8">C2H2-type domain-containing protein</fullName>
    </recommendedName>
</protein>
<dbReference type="Proteomes" id="UP001443914">
    <property type="component" value="Unassembled WGS sequence"/>
</dbReference>
<dbReference type="AlphaFoldDB" id="A0AAW1H9R4"/>
<evidence type="ECO:0000313" key="9">
    <source>
        <dbReference type="EMBL" id="KAK9672773.1"/>
    </source>
</evidence>
<dbReference type="GO" id="GO:0009788">
    <property type="term" value="P:negative regulation of abscisic acid-activated signaling pathway"/>
    <property type="evidence" value="ECO:0007669"/>
    <property type="project" value="InterPro"/>
</dbReference>
<evidence type="ECO:0000256" key="1">
    <source>
        <dbReference type="ARBA" id="ARBA00004123"/>
    </source>
</evidence>
<dbReference type="GO" id="GO:0008270">
    <property type="term" value="F:zinc ion binding"/>
    <property type="evidence" value="ECO:0007669"/>
    <property type="project" value="UniProtKB-KW"/>
</dbReference>
<dbReference type="GO" id="GO:0005634">
    <property type="term" value="C:nucleus"/>
    <property type="evidence" value="ECO:0007669"/>
    <property type="project" value="UniProtKB-SubCell"/>
</dbReference>
<keyword evidence="3 6" id="KW-0863">Zinc-finger</keyword>
<evidence type="ECO:0000256" key="6">
    <source>
        <dbReference type="PROSITE-ProRule" id="PRU00042"/>
    </source>
</evidence>
<feature type="domain" description="C2H2-type" evidence="8">
    <location>
        <begin position="75"/>
        <end position="102"/>
    </location>
</feature>
<keyword evidence="5" id="KW-0539">Nucleus</keyword>
<keyword evidence="10" id="KW-1185">Reference proteome</keyword>
<sequence length="257" mass="28902">MVAKSSSSSSLSRKNGGHREMNKKMKGVVLDDDSSITKNTMLDLKLLNFDNVESLQPKVSTIDQFQKEKQSPRVFTCNYCKGEFSTSQALGGHQNAHKQERARDKMTRAIGLVSPFNLYHPYTSKYNLPYNTSSYYKRPPLGVVKTNSMIQKPNYSWPTVHGYGSGRAGPYESFLNNFQASHHDKLRLSSNNFQPFNNLNILSRSLPTDEKEERVEVISSVSIPKNTSITETDARNDGKLDGIEADNTPCLDLSLRL</sequence>
<accession>A0AAW1H9R4</accession>
<dbReference type="PANTHER" id="PTHR47287">
    <property type="entry name" value="C2H2 AND C2HC ZINC FINGERS SUPERFAMILY PROTEIN"/>
    <property type="match status" value="1"/>
</dbReference>
<dbReference type="Pfam" id="PF13912">
    <property type="entry name" value="zf-C2H2_6"/>
    <property type="match status" value="1"/>
</dbReference>
<evidence type="ECO:0000259" key="8">
    <source>
        <dbReference type="PROSITE" id="PS50157"/>
    </source>
</evidence>
<dbReference type="EMBL" id="JBDFQZ010000012">
    <property type="protein sequence ID" value="KAK9672773.1"/>
    <property type="molecule type" value="Genomic_DNA"/>
</dbReference>
<dbReference type="Gene3D" id="3.30.160.60">
    <property type="entry name" value="Classic Zinc Finger"/>
    <property type="match status" value="1"/>
</dbReference>
<evidence type="ECO:0000256" key="4">
    <source>
        <dbReference type="ARBA" id="ARBA00022833"/>
    </source>
</evidence>
<feature type="compositionally biased region" description="Low complexity" evidence="7">
    <location>
        <begin position="1"/>
        <end position="12"/>
    </location>
</feature>
<reference evidence="9" key="1">
    <citation type="submission" date="2024-03" db="EMBL/GenBank/DDBJ databases">
        <title>WGS assembly of Saponaria officinalis var. Norfolk2.</title>
        <authorList>
            <person name="Jenkins J."/>
            <person name="Shu S."/>
            <person name="Grimwood J."/>
            <person name="Barry K."/>
            <person name="Goodstein D."/>
            <person name="Schmutz J."/>
            <person name="Leebens-Mack J."/>
            <person name="Osbourn A."/>
        </authorList>
    </citation>
    <scope>NUCLEOTIDE SEQUENCE [LARGE SCALE GENOMIC DNA]</scope>
    <source>
        <strain evidence="9">JIC</strain>
    </source>
</reference>
<dbReference type="PROSITE" id="PS00028">
    <property type="entry name" value="ZINC_FINGER_C2H2_1"/>
    <property type="match status" value="1"/>
</dbReference>
<dbReference type="InterPro" id="IPR036236">
    <property type="entry name" value="Znf_C2H2_sf"/>
</dbReference>
<dbReference type="SUPFAM" id="SSF57667">
    <property type="entry name" value="beta-beta-alpha zinc fingers"/>
    <property type="match status" value="1"/>
</dbReference>
<comment type="caution">
    <text evidence="9">The sequence shown here is derived from an EMBL/GenBank/DDBJ whole genome shotgun (WGS) entry which is preliminary data.</text>
</comment>
<keyword evidence="2" id="KW-0479">Metal-binding</keyword>
<evidence type="ECO:0000256" key="3">
    <source>
        <dbReference type="ARBA" id="ARBA00022771"/>
    </source>
</evidence>
<comment type="subcellular location">
    <subcellularLocation>
        <location evidence="1">Nucleus</location>
    </subcellularLocation>
</comment>
<proteinExistence type="predicted"/>
<dbReference type="PANTHER" id="PTHR47287:SF9">
    <property type="entry name" value="ZINC FINGER PROTEIN 4-LIKE"/>
    <property type="match status" value="1"/>
</dbReference>
<feature type="region of interest" description="Disordered" evidence="7">
    <location>
        <begin position="1"/>
        <end position="25"/>
    </location>
</feature>
<name>A0AAW1H9R4_SAPOF</name>
<keyword evidence="4" id="KW-0862">Zinc</keyword>
<dbReference type="InterPro" id="IPR044246">
    <property type="entry name" value="ZFP3-like"/>
</dbReference>
<dbReference type="InterPro" id="IPR013087">
    <property type="entry name" value="Znf_C2H2_type"/>
</dbReference>
<gene>
    <name evidence="9" type="ORF">RND81_12G123800</name>
</gene>
<evidence type="ECO:0000256" key="2">
    <source>
        <dbReference type="ARBA" id="ARBA00022723"/>
    </source>
</evidence>
<evidence type="ECO:0000313" key="10">
    <source>
        <dbReference type="Proteomes" id="UP001443914"/>
    </source>
</evidence>
<organism evidence="9 10">
    <name type="scientific">Saponaria officinalis</name>
    <name type="common">Common soapwort</name>
    <name type="synonym">Lychnis saponaria</name>
    <dbReference type="NCBI Taxonomy" id="3572"/>
    <lineage>
        <taxon>Eukaryota</taxon>
        <taxon>Viridiplantae</taxon>
        <taxon>Streptophyta</taxon>
        <taxon>Embryophyta</taxon>
        <taxon>Tracheophyta</taxon>
        <taxon>Spermatophyta</taxon>
        <taxon>Magnoliopsida</taxon>
        <taxon>eudicotyledons</taxon>
        <taxon>Gunneridae</taxon>
        <taxon>Pentapetalae</taxon>
        <taxon>Caryophyllales</taxon>
        <taxon>Caryophyllaceae</taxon>
        <taxon>Caryophylleae</taxon>
        <taxon>Saponaria</taxon>
    </lineage>
</organism>
<dbReference type="PROSITE" id="PS50157">
    <property type="entry name" value="ZINC_FINGER_C2H2_2"/>
    <property type="match status" value="1"/>
</dbReference>
<evidence type="ECO:0000256" key="5">
    <source>
        <dbReference type="ARBA" id="ARBA00023242"/>
    </source>
</evidence>
<evidence type="ECO:0000256" key="7">
    <source>
        <dbReference type="SAM" id="MobiDB-lite"/>
    </source>
</evidence>